<organism evidence="1 2">
    <name type="scientific">Theobroma cacao</name>
    <name type="common">Cacao</name>
    <name type="synonym">Cocoa</name>
    <dbReference type="NCBI Taxonomy" id="3641"/>
    <lineage>
        <taxon>Eukaryota</taxon>
        <taxon>Viridiplantae</taxon>
        <taxon>Streptophyta</taxon>
        <taxon>Embryophyta</taxon>
        <taxon>Tracheophyta</taxon>
        <taxon>Spermatophyta</taxon>
        <taxon>Magnoliopsida</taxon>
        <taxon>eudicotyledons</taxon>
        <taxon>Gunneridae</taxon>
        <taxon>Pentapetalae</taxon>
        <taxon>rosids</taxon>
        <taxon>malvids</taxon>
        <taxon>Malvales</taxon>
        <taxon>Malvaceae</taxon>
        <taxon>Byttnerioideae</taxon>
        <taxon>Theobroma</taxon>
    </lineage>
</organism>
<dbReference type="Proteomes" id="UP000026915">
    <property type="component" value="Chromosome 2"/>
</dbReference>
<proteinExistence type="predicted"/>
<dbReference type="AlphaFoldDB" id="A0A061E602"/>
<accession>A0A061E602</accession>
<dbReference type="Gramene" id="EOX97653">
    <property type="protein sequence ID" value="EOX97653"/>
    <property type="gene ID" value="TCM_006622"/>
</dbReference>
<protein>
    <submittedName>
        <fullName evidence="1">Uncharacterized protein</fullName>
    </submittedName>
</protein>
<evidence type="ECO:0000313" key="2">
    <source>
        <dbReference type="Proteomes" id="UP000026915"/>
    </source>
</evidence>
<dbReference type="EMBL" id="CM001880">
    <property type="protein sequence ID" value="EOX97653.1"/>
    <property type="molecule type" value="Genomic_DNA"/>
</dbReference>
<dbReference type="InParanoid" id="A0A061E602"/>
<keyword evidence="2" id="KW-1185">Reference proteome</keyword>
<sequence>MCVCVLGGPLISLFGAGSEDESTLLGLALAVVQLWTSQHPAIVSVVMNDVEAKIVGMVSSIIALTMGRKIPVGMEKSKHTIKCFQGFFPVAYLHVYTTKTRNARRKFSCHGLLSLQGSKRHTDNLNLHSVLLRRVLLKCLQSFSFHAWIMLVSFEQFQQL</sequence>
<gene>
    <name evidence="1" type="ORF">TCM_006622</name>
</gene>
<reference evidence="1 2" key="1">
    <citation type="journal article" date="2013" name="Genome Biol.">
        <title>The genome sequence of the most widely cultivated cacao type and its use to identify candidate genes regulating pod color.</title>
        <authorList>
            <person name="Motamayor J.C."/>
            <person name="Mockaitis K."/>
            <person name="Schmutz J."/>
            <person name="Haiminen N."/>
            <person name="Iii D.L."/>
            <person name="Cornejo O."/>
            <person name="Findley S.D."/>
            <person name="Zheng P."/>
            <person name="Utro F."/>
            <person name="Royaert S."/>
            <person name="Saski C."/>
            <person name="Jenkins J."/>
            <person name="Podicheti R."/>
            <person name="Zhao M."/>
            <person name="Scheffler B.E."/>
            <person name="Stack J.C."/>
            <person name="Feltus F.A."/>
            <person name="Mustiga G.M."/>
            <person name="Amores F."/>
            <person name="Phillips W."/>
            <person name="Marelli J.P."/>
            <person name="May G.D."/>
            <person name="Shapiro H."/>
            <person name="Ma J."/>
            <person name="Bustamante C.D."/>
            <person name="Schnell R.J."/>
            <person name="Main D."/>
            <person name="Gilbert D."/>
            <person name="Parida L."/>
            <person name="Kuhn D.N."/>
        </authorList>
    </citation>
    <scope>NUCLEOTIDE SEQUENCE [LARGE SCALE GENOMIC DNA]</scope>
    <source>
        <strain evidence="2">cv. Matina 1-6</strain>
    </source>
</reference>
<dbReference type="HOGENOM" id="CLU_1655306_0_0_1"/>
<name>A0A061E602_THECC</name>
<evidence type="ECO:0000313" key="1">
    <source>
        <dbReference type="EMBL" id="EOX97653.1"/>
    </source>
</evidence>